<evidence type="ECO:0000259" key="2">
    <source>
        <dbReference type="Pfam" id="PF07584"/>
    </source>
</evidence>
<dbReference type="RefSeq" id="WP_132128513.1">
    <property type="nucleotide sequence ID" value="NZ_SMAD01000003.1"/>
</dbReference>
<dbReference type="SUPFAM" id="SSF52317">
    <property type="entry name" value="Class I glutamine amidotransferase-like"/>
    <property type="match status" value="1"/>
</dbReference>
<dbReference type="InterPro" id="IPR029062">
    <property type="entry name" value="Class_I_gatase-like"/>
</dbReference>
<dbReference type="EMBL" id="SMAD01000003">
    <property type="protein sequence ID" value="TCS88295.1"/>
    <property type="molecule type" value="Genomic_DNA"/>
</dbReference>
<name>A0A4R3KUF3_9SPHI</name>
<evidence type="ECO:0000313" key="3">
    <source>
        <dbReference type="EMBL" id="TCS88295.1"/>
    </source>
</evidence>
<evidence type="ECO:0000256" key="1">
    <source>
        <dbReference type="SAM" id="Phobius"/>
    </source>
</evidence>
<feature type="domain" description="Aerotolerance regulator N-terminal" evidence="2">
    <location>
        <begin position="1"/>
        <end position="76"/>
    </location>
</feature>
<feature type="transmembrane region" description="Helical" evidence="1">
    <location>
        <begin position="6"/>
        <end position="24"/>
    </location>
</feature>
<keyword evidence="1" id="KW-1133">Transmembrane helix</keyword>
<dbReference type="AlphaFoldDB" id="A0A4R3KUF3"/>
<evidence type="ECO:0000313" key="4">
    <source>
        <dbReference type="Proteomes" id="UP000295807"/>
    </source>
</evidence>
<dbReference type="PANTHER" id="PTHR37464:SF1">
    <property type="entry name" value="BLL2463 PROTEIN"/>
    <property type="match status" value="1"/>
</dbReference>
<keyword evidence="1" id="KW-0472">Membrane</keyword>
<keyword evidence="4" id="KW-1185">Reference proteome</keyword>
<feature type="transmembrane region" description="Helical" evidence="1">
    <location>
        <begin position="651"/>
        <end position="673"/>
    </location>
</feature>
<gene>
    <name evidence="3" type="ORF">EDD80_103158</name>
</gene>
<accession>A0A4R3KUF3</accession>
<dbReference type="InterPro" id="IPR024163">
    <property type="entry name" value="Aerotolerance_reg_N"/>
</dbReference>
<sequence length="679" mass="76200">MSFLFPTFLIALAAAAVPVLIHLFNFRRFKRLRFTNVKFLQEIRQETDSRSKIKHWLILAARVLTLVFLVLAFARPYIPSGEEKAVSEGNMVGIYIDNSYSMGGPGTEGTLLDQALQKATQIASGYPLDTRFQLVTNDFKGEHHRWVSRGEFFDLLEEISLAPPVRTLDQVLLRITDSFEEEPGSARRVYIISDFQKNFIPAEAQIPDSTLHLSMVMVRGAEMANVSIDSAWFISPAHQAGNLEELVVRLRNYSDRSVENVPLKLLVNGRQEAIGDISLPARTGLNDTLIFRPEEAGWKRGELAITDHPIIFDDRFYFSYRVAPRINVLLIRSAAAGNYLETLFGEDEFIELTINSESGIDYGLIPENNLVILSGLSAISSGLAGRLKEFVEQGGDLLVFPPLSGGLPGYNDFLAQVHADTYDSISRQPNQVVRLNLEQDIFRNVFERMPRNPDLPRVQQYLRLNNSSRTSKESLLTMRGNDDLMARYASGKGAVYLSAVPLNERVSNFPRHALFVPLLYRVALLSMQNYPLYYTIGEDQSVQAGSLELSERNNYRIRKDDFEMIPSIRNRDSGSEVFVSDQVREPGNYILSGPHDEELAVFAFNNAKTESDLAYFSDAELEGYGEAGSVISSGGGSLERLVAVENFGIQLWKYCVVLALVFLAAEIILIRIWPATPKI</sequence>
<dbReference type="Pfam" id="PF07584">
    <property type="entry name" value="BatA"/>
    <property type="match status" value="1"/>
</dbReference>
<keyword evidence="1" id="KW-0812">Transmembrane</keyword>
<dbReference type="PANTHER" id="PTHR37464">
    <property type="entry name" value="BLL2463 PROTEIN"/>
    <property type="match status" value="1"/>
</dbReference>
<dbReference type="Proteomes" id="UP000295807">
    <property type="component" value="Unassembled WGS sequence"/>
</dbReference>
<feature type="transmembrane region" description="Helical" evidence="1">
    <location>
        <begin position="56"/>
        <end position="78"/>
    </location>
</feature>
<dbReference type="NCBIfam" id="TIGR02226">
    <property type="entry name" value="two_anch"/>
    <property type="match status" value="1"/>
</dbReference>
<comment type="caution">
    <text evidence="3">The sequence shown here is derived from an EMBL/GenBank/DDBJ whole genome shotgun (WGS) entry which is preliminary data.</text>
</comment>
<dbReference type="InterPro" id="IPR011933">
    <property type="entry name" value="Double_TM_dom"/>
</dbReference>
<reference evidence="3 4" key="1">
    <citation type="submission" date="2019-03" db="EMBL/GenBank/DDBJ databases">
        <title>Genomic Encyclopedia of Type Strains, Phase IV (KMG-IV): sequencing the most valuable type-strain genomes for metagenomic binning, comparative biology and taxonomic classification.</title>
        <authorList>
            <person name="Goeker M."/>
        </authorList>
    </citation>
    <scope>NUCLEOTIDE SEQUENCE [LARGE SCALE GENOMIC DNA]</scope>
    <source>
        <strain evidence="3 4">DSM 21100</strain>
    </source>
</reference>
<protein>
    <submittedName>
        <fullName evidence="3">Putative membrane protein (TIGR02226 family)</fullName>
    </submittedName>
</protein>
<organism evidence="3 4">
    <name type="scientific">Anseongella ginsenosidimutans</name>
    <dbReference type="NCBI Taxonomy" id="496056"/>
    <lineage>
        <taxon>Bacteria</taxon>
        <taxon>Pseudomonadati</taxon>
        <taxon>Bacteroidota</taxon>
        <taxon>Sphingobacteriia</taxon>
        <taxon>Sphingobacteriales</taxon>
        <taxon>Sphingobacteriaceae</taxon>
        <taxon>Anseongella</taxon>
    </lineage>
</organism>
<dbReference type="OrthoDB" id="9810200at2"/>
<proteinExistence type="predicted"/>